<evidence type="ECO:0000313" key="6">
    <source>
        <dbReference type="Proteomes" id="UP000185494"/>
    </source>
</evidence>
<dbReference type="InterPro" id="IPR007379">
    <property type="entry name" value="Tim44-like_dom"/>
</dbReference>
<reference evidence="5 6" key="1">
    <citation type="submission" date="2016-05" db="EMBL/GenBank/DDBJ databases">
        <title>Complete Genome and Methylome Analysis of Psychrotrophic Bacterial Isolates from Antarctic Lake Untersee.</title>
        <authorList>
            <person name="Fomenkov A."/>
            <person name="Akimov V.N."/>
            <person name="Vasilyeva L.V."/>
            <person name="Andersen D."/>
            <person name="Vincze T."/>
            <person name="Roberts R.J."/>
        </authorList>
    </citation>
    <scope>NUCLEOTIDE SEQUENCE [LARGE SCALE GENOMIC DNA]</scope>
    <source>
        <strain evidence="5 6">U14-5</strain>
    </source>
</reference>
<feature type="domain" description="Tim44-like" evidence="4">
    <location>
        <begin position="197"/>
        <end position="340"/>
    </location>
</feature>
<feature type="compositionally biased region" description="Low complexity" evidence="1">
    <location>
        <begin position="195"/>
        <end position="206"/>
    </location>
</feature>
<evidence type="ECO:0000256" key="2">
    <source>
        <dbReference type="SAM" id="Phobius"/>
    </source>
</evidence>
<keyword evidence="2" id="KW-0472">Membrane</keyword>
<feature type="transmembrane region" description="Helical" evidence="2">
    <location>
        <begin position="128"/>
        <end position="148"/>
    </location>
</feature>
<sequence>MHRRTVRKARFLAGFAALALALAPALAEARPGGGFSSGSRGSRSFNAPPATRTAPGGGTNTFDRSDMSRGGMNQATPARPPSYTPAPAGSRFGGGFMGGMMGGLLGAGLLGMLFGFGFGGISGFAGMIGLLLQIALVVGGVMLLMRFLRRRQTAQGMPQGMPRGGVAMAGNTPGYARDAHDPMSNRPGPLGGAMRGAASGRPAAPATTPVQVSQGDFAAFERSLQAVNAAWSRGDTETLARLATPEMLRYFSNDLQDLKARGWHNETRDVRLESGDLAEAWNEDGQDYATVAMRFSLIDVTRDSSGQVVEGDPQARQTVTEIWTFTRRPGQEWLLSAIQQAA</sequence>
<proteinExistence type="predicted"/>
<feature type="transmembrane region" description="Helical" evidence="2">
    <location>
        <begin position="92"/>
        <end position="116"/>
    </location>
</feature>
<organism evidence="5 6">
    <name type="scientific">Roseomonas gilardii</name>
    <dbReference type="NCBI Taxonomy" id="257708"/>
    <lineage>
        <taxon>Bacteria</taxon>
        <taxon>Pseudomonadati</taxon>
        <taxon>Pseudomonadota</taxon>
        <taxon>Alphaproteobacteria</taxon>
        <taxon>Acetobacterales</taxon>
        <taxon>Roseomonadaceae</taxon>
        <taxon>Roseomonas</taxon>
    </lineage>
</organism>
<dbReference type="PANTHER" id="PTHR41542">
    <property type="entry name" value="BLL5807 PROTEIN"/>
    <property type="match status" value="1"/>
</dbReference>
<keyword evidence="2" id="KW-0812">Transmembrane</keyword>
<keyword evidence="2" id="KW-1133">Transmembrane helix</keyword>
<gene>
    <name evidence="5" type="ORF">RGI145_19215</name>
</gene>
<name>A0A1L7AJN0_9PROT</name>
<dbReference type="AlphaFoldDB" id="A0A1L7AJN0"/>
<dbReference type="InterPro" id="IPR032710">
    <property type="entry name" value="NTF2-like_dom_sf"/>
</dbReference>
<feature type="signal peptide" evidence="3">
    <location>
        <begin position="1"/>
        <end position="27"/>
    </location>
</feature>
<feature type="chain" id="PRO_5009871200" description="Tim44-like domain-containing protein" evidence="3">
    <location>
        <begin position="28"/>
        <end position="342"/>
    </location>
</feature>
<protein>
    <recommendedName>
        <fullName evidence="4">Tim44-like domain-containing protein</fullName>
    </recommendedName>
</protein>
<dbReference type="eggNOG" id="COG4395">
    <property type="taxonomic scope" value="Bacteria"/>
</dbReference>
<evidence type="ECO:0000259" key="4">
    <source>
        <dbReference type="SMART" id="SM00978"/>
    </source>
</evidence>
<feature type="region of interest" description="Disordered" evidence="1">
    <location>
        <begin position="189"/>
        <end position="208"/>
    </location>
</feature>
<dbReference type="RefSeq" id="WP_075799662.1">
    <property type="nucleotide sequence ID" value="NZ_CP015583.1"/>
</dbReference>
<evidence type="ECO:0000256" key="1">
    <source>
        <dbReference type="SAM" id="MobiDB-lite"/>
    </source>
</evidence>
<dbReference type="Proteomes" id="UP000185494">
    <property type="component" value="Chromosome 1"/>
</dbReference>
<dbReference type="STRING" id="257708.RGI145_19215"/>
<evidence type="ECO:0000256" key="3">
    <source>
        <dbReference type="SAM" id="SignalP"/>
    </source>
</evidence>
<dbReference type="KEGG" id="rgi:RGI145_19215"/>
<dbReference type="SMART" id="SM00978">
    <property type="entry name" value="Tim44"/>
    <property type="match status" value="1"/>
</dbReference>
<dbReference type="EMBL" id="CP015583">
    <property type="protein sequence ID" value="APT58920.1"/>
    <property type="molecule type" value="Genomic_DNA"/>
</dbReference>
<dbReference type="Pfam" id="PF04280">
    <property type="entry name" value="Tim44"/>
    <property type="match status" value="1"/>
</dbReference>
<keyword evidence="3" id="KW-0732">Signal</keyword>
<accession>A0A1L7AJN0</accession>
<evidence type="ECO:0000313" key="5">
    <source>
        <dbReference type="EMBL" id="APT58920.1"/>
    </source>
</evidence>
<dbReference type="Gene3D" id="3.10.450.240">
    <property type="match status" value="1"/>
</dbReference>
<dbReference type="SUPFAM" id="SSF54427">
    <property type="entry name" value="NTF2-like"/>
    <property type="match status" value="1"/>
</dbReference>
<feature type="region of interest" description="Disordered" evidence="1">
    <location>
        <begin position="31"/>
        <end position="87"/>
    </location>
</feature>
<dbReference type="PANTHER" id="PTHR41542:SF1">
    <property type="entry name" value="BLL5807 PROTEIN"/>
    <property type="match status" value="1"/>
</dbReference>